<gene>
    <name evidence="1" type="ORF">I4F81_007129</name>
</gene>
<dbReference type="EMBL" id="CM020619">
    <property type="protein sequence ID" value="KAK1864584.1"/>
    <property type="molecule type" value="Genomic_DNA"/>
</dbReference>
<reference evidence="1" key="1">
    <citation type="submission" date="2019-11" db="EMBL/GenBank/DDBJ databases">
        <title>Nori genome reveals adaptations in red seaweeds to the harsh intertidal environment.</title>
        <authorList>
            <person name="Wang D."/>
            <person name="Mao Y."/>
        </authorList>
    </citation>
    <scope>NUCLEOTIDE SEQUENCE</scope>
    <source>
        <tissue evidence="1">Gametophyte</tissue>
    </source>
</reference>
<evidence type="ECO:0000313" key="1">
    <source>
        <dbReference type="EMBL" id="KAK1864584.1"/>
    </source>
</evidence>
<protein>
    <submittedName>
        <fullName evidence="1">Uncharacterized protein</fullName>
    </submittedName>
</protein>
<comment type="caution">
    <text evidence="1">The sequence shown here is derived from an EMBL/GenBank/DDBJ whole genome shotgun (WGS) entry which is preliminary data.</text>
</comment>
<proteinExistence type="predicted"/>
<dbReference type="Proteomes" id="UP000798662">
    <property type="component" value="Chromosome 2"/>
</dbReference>
<name>A0ACC3C379_PYRYE</name>
<evidence type="ECO:0000313" key="2">
    <source>
        <dbReference type="Proteomes" id="UP000798662"/>
    </source>
</evidence>
<accession>A0ACC3C379</accession>
<organism evidence="1 2">
    <name type="scientific">Pyropia yezoensis</name>
    <name type="common">Susabi-nori</name>
    <name type="synonym">Porphyra yezoensis</name>
    <dbReference type="NCBI Taxonomy" id="2788"/>
    <lineage>
        <taxon>Eukaryota</taxon>
        <taxon>Rhodophyta</taxon>
        <taxon>Bangiophyceae</taxon>
        <taxon>Bangiales</taxon>
        <taxon>Bangiaceae</taxon>
        <taxon>Pyropia</taxon>
    </lineage>
</organism>
<sequence>MHITNTPSARETSRHHQHKEKETARTKTAARPHDPGGAPHEQQVGRTNLARRNDNQHTTSRATKQAPHPCTHAQIQHRYVQARNHKQHHQQQHHIQRDVVHIPSCLANPQAPHPCSIRCARSMDPNSTR</sequence>
<keyword evidence="2" id="KW-1185">Reference proteome</keyword>